<evidence type="ECO:0000256" key="2">
    <source>
        <dbReference type="ARBA" id="ARBA00022840"/>
    </source>
</evidence>
<sequence length="452" mass="50361">MLFTTDKQTLDDLNIFGKHGGDSIYNIFNRCATRGGAGILEEMFRYPLADSEAINKRSGIIQSFAALDTSFPFKTAAFDAATPYLANTDERSKLTVQENSVARKLTNMMAMDADTQLIYKGVESLTDLLKQAKEFIKELDGNGFYREEKEEMSVILNDPAFAAILQSREKLSHAQIAEFDVILRFRQRNLVEKLLGLIFYLDVYLSVAKVAAERKFVFPKALPANQQGNGHDLLKLEGVYHPLVKNAVPNSIHVTTDSNVIFLTGANMAGKSTFMKSLSIAMFLAHAGFPVAAKKMEFAVLDGVYTTINLPDNLGMGASHFYAEVLRVKKMAQELSLKKDLFIVFDELFRGTNVKDAYEATIAITSAFAKKRESIFVISTHIIEAGDVLKEKCGNISFVYLPTRMKGHQPEYTYTLEQGITSDRHGMVIVNNEGILEILRNGKKKPQKTTAT</sequence>
<feature type="domain" description="DNA mismatch repair proteins mutS family" evidence="4">
    <location>
        <begin position="258"/>
        <end position="447"/>
    </location>
</feature>
<comment type="caution">
    <text evidence="5">The sequence shown here is derived from an EMBL/GenBank/DDBJ whole genome shotgun (WGS) entry which is preliminary data.</text>
</comment>
<dbReference type="InterPro" id="IPR000432">
    <property type="entry name" value="DNA_mismatch_repair_MutS_C"/>
</dbReference>
<reference evidence="6" key="1">
    <citation type="submission" date="2021-03" db="EMBL/GenBank/DDBJ databases">
        <title>Assistant Professor.</title>
        <authorList>
            <person name="Huq M.A."/>
        </authorList>
    </citation>
    <scope>NUCLEOTIDE SEQUENCE [LARGE SCALE GENOMIC DNA]</scope>
    <source>
        <strain evidence="6">MAH-28</strain>
    </source>
</reference>
<dbReference type="Gene3D" id="1.10.1420.10">
    <property type="match status" value="1"/>
</dbReference>
<dbReference type="InterPro" id="IPR007696">
    <property type="entry name" value="DNA_mismatch_repair_MutS_core"/>
</dbReference>
<protein>
    <recommendedName>
        <fullName evidence="4">DNA mismatch repair proteins mutS family domain-containing protein</fullName>
    </recommendedName>
</protein>
<keyword evidence="2" id="KW-0067">ATP-binding</keyword>
<dbReference type="InterPro" id="IPR036187">
    <property type="entry name" value="DNA_mismatch_repair_MutS_sf"/>
</dbReference>
<name>A0ABS3YFQ0_9BACT</name>
<dbReference type="EMBL" id="JAGHKP010000003">
    <property type="protein sequence ID" value="MBO9153500.1"/>
    <property type="molecule type" value="Genomic_DNA"/>
</dbReference>
<gene>
    <name evidence="5" type="ORF">J7I43_14825</name>
</gene>
<evidence type="ECO:0000256" key="1">
    <source>
        <dbReference type="ARBA" id="ARBA00022741"/>
    </source>
</evidence>
<evidence type="ECO:0000256" key="3">
    <source>
        <dbReference type="ARBA" id="ARBA00023125"/>
    </source>
</evidence>
<dbReference type="Proteomes" id="UP000679126">
    <property type="component" value="Unassembled WGS sequence"/>
</dbReference>
<dbReference type="SUPFAM" id="SSF48334">
    <property type="entry name" value="DNA repair protein MutS, domain III"/>
    <property type="match status" value="1"/>
</dbReference>
<dbReference type="InterPro" id="IPR045076">
    <property type="entry name" value="MutS"/>
</dbReference>
<dbReference type="PANTHER" id="PTHR11361">
    <property type="entry name" value="DNA MISMATCH REPAIR PROTEIN MUTS FAMILY MEMBER"/>
    <property type="match status" value="1"/>
</dbReference>
<dbReference type="SUPFAM" id="SSF52540">
    <property type="entry name" value="P-loop containing nucleoside triphosphate hydrolases"/>
    <property type="match status" value="1"/>
</dbReference>
<dbReference type="Pfam" id="PF05192">
    <property type="entry name" value="MutS_III"/>
    <property type="match status" value="1"/>
</dbReference>
<dbReference type="InterPro" id="IPR027417">
    <property type="entry name" value="P-loop_NTPase"/>
</dbReference>
<keyword evidence="6" id="KW-1185">Reference proteome</keyword>
<dbReference type="SMART" id="SM00534">
    <property type="entry name" value="MUTSac"/>
    <property type="match status" value="1"/>
</dbReference>
<keyword evidence="3" id="KW-0238">DNA-binding</keyword>
<dbReference type="Gene3D" id="3.40.50.300">
    <property type="entry name" value="P-loop containing nucleotide triphosphate hydrolases"/>
    <property type="match status" value="1"/>
</dbReference>
<keyword evidence="1" id="KW-0547">Nucleotide-binding</keyword>
<evidence type="ECO:0000313" key="6">
    <source>
        <dbReference type="Proteomes" id="UP000679126"/>
    </source>
</evidence>
<dbReference type="Pfam" id="PF00488">
    <property type="entry name" value="MutS_V"/>
    <property type="match status" value="1"/>
</dbReference>
<proteinExistence type="predicted"/>
<evidence type="ECO:0000259" key="4">
    <source>
        <dbReference type="SMART" id="SM00534"/>
    </source>
</evidence>
<dbReference type="PANTHER" id="PTHR11361:SF99">
    <property type="entry name" value="DNA MISMATCH REPAIR PROTEIN"/>
    <property type="match status" value="1"/>
</dbReference>
<dbReference type="RefSeq" id="WP_209146502.1">
    <property type="nucleotide sequence ID" value="NZ_JAGHKP010000003.1"/>
</dbReference>
<organism evidence="5 6">
    <name type="scientific">Chitinophaga chungangae</name>
    <dbReference type="NCBI Taxonomy" id="2821488"/>
    <lineage>
        <taxon>Bacteria</taxon>
        <taxon>Pseudomonadati</taxon>
        <taxon>Bacteroidota</taxon>
        <taxon>Chitinophagia</taxon>
        <taxon>Chitinophagales</taxon>
        <taxon>Chitinophagaceae</taxon>
        <taxon>Chitinophaga</taxon>
    </lineage>
</organism>
<evidence type="ECO:0000313" key="5">
    <source>
        <dbReference type="EMBL" id="MBO9153500.1"/>
    </source>
</evidence>
<accession>A0ABS3YFQ0</accession>